<dbReference type="CDD" id="cd06661">
    <property type="entry name" value="GGCT_like"/>
    <property type="match status" value="1"/>
</dbReference>
<dbReference type="EMBL" id="LNTY01000030">
    <property type="protein sequence ID" value="KXF82102.1"/>
    <property type="molecule type" value="Genomic_DNA"/>
</dbReference>
<dbReference type="InterPro" id="IPR009288">
    <property type="entry name" value="AIG2-like_dom"/>
</dbReference>
<dbReference type="Pfam" id="PF06094">
    <property type="entry name" value="GGACT"/>
    <property type="match status" value="1"/>
</dbReference>
<comment type="caution">
    <text evidence="2">The sequence shown here is derived from an EMBL/GenBank/DDBJ whole genome shotgun (WGS) entry which is preliminary data.</text>
</comment>
<organism evidence="2 3">
    <name type="scientific">Enterovibrio coralii</name>
    <dbReference type="NCBI Taxonomy" id="294935"/>
    <lineage>
        <taxon>Bacteria</taxon>
        <taxon>Pseudomonadati</taxon>
        <taxon>Pseudomonadota</taxon>
        <taxon>Gammaproteobacteria</taxon>
        <taxon>Vibrionales</taxon>
        <taxon>Vibrionaceae</taxon>
        <taxon>Enterovibrio</taxon>
    </lineage>
</organism>
<accession>A0A135I9H4</accession>
<dbReference type="InterPro" id="IPR036568">
    <property type="entry name" value="GGCT-like_sf"/>
</dbReference>
<name>A0A135I9H4_9GAMM</name>
<evidence type="ECO:0000313" key="2">
    <source>
        <dbReference type="EMBL" id="KXF82102.1"/>
    </source>
</evidence>
<sequence>MNALFVYGTLAPGKPNEHVLADIPGHWQPGKVQGVLHQKGWGAAMGFPGIELKNTDDLVQGNLFTSDSLDLHWDMLDEFEGNAYERVVTRVILEDESSVDAFIYAIKM</sequence>
<dbReference type="AlphaFoldDB" id="A0A135I9H4"/>
<reference evidence="2 3" key="1">
    <citation type="submission" date="2015-11" db="EMBL/GenBank/DDBJ databases">
        <title>Genomic Taxonomy of the Vibrionaceae.</title>
        <authorList>
            <person name="Gomez-Gil B."/>
            <person name="Enciso-Ibarra J."/>
        </authorList>
    </citation>
    <scope>NUCLEOTIDE SEQUENCE [LARGE SCALE GENOMIC DNA]</scope>
    <source>
        <strain evidence="2 3">CAIM 912</strain>
    </source>
</reference>
<evidence type="ECO:0000313" key="3">
    <source>
        <dbReference type="Proteomes" id="UP000070529"/>
    </source>
</evidence>
<keyword evidence="3" id="KW-1185">Reference proteome</keyword>
<gene>
    <name evidence="2" type="ORF">ATN88_19580</name>
</gene>
<proteinExistence type="predicted"/>
<dbReference type="Proteomes" id="UP000070529">
    <property type="component" value="Unassembled WGS sequence"/>
</dbReference>
<dbReference type="OrthoDB" id="5070127at2"/>
<dbReference type="STRING" id="294935.ATN88_19580"/>
<dbReference type="InterPro" id="IPR013024">
    <property type="entry name" value="GGCT-like"/>
</dbReference>
<evidence type="ECO:0000259" key="1">
    <source>
        <dbReference type="Pfam" id="PF06094"/>
    </source>
</evidence>
<feature type="domain" description="Gamma-glutamylcyclotransferase AIG2-like" evidence="1">
    <location>
        <begin position="4"/>
        <end position="106"/>
    </location>
</feature>
<protein>
    <recommendedName>
        <fullName evidence="1">Gamma-glutamylcyclotransferase AIG2-like domain-containing protein</fullName>
    </recommendedName>
</protein>
<dbReference type="Gene3D" id="3.10.490.10">
    <property type="entry name" value="Gamma-glutamyl cyclotransferase-like"/>
    <property type="match status" value="1"/>
</dbReference>
<dbReference type="SUPFAM" id="SSF110857">
    <property type="entry name" value="Gamma-glutamyl cyclotransferase-like"/>
    <property type="match status" value="1"/>
</dbReference>